<sequence length="90" mass="10101">MALFIEERIDIVLHAGGRSHREIGLQPSSPRKPTYHSAVTKLSKKFQETGSVHDKRRSGRPKTATDEESSTKILAAYAKSPYKSSRQLSY</sequence>
<evidence type="ECO:0000256" key="1">
    <source>
        <dbReference type="SAM" id="MobiDB-lite"/>
    </source>
</evidence>
<proteinExistence type="predicted"/>
<gene>
    <name evidence="2" type="ORF">PECUL_23A023223</name>
</gene>
<dbReference type="EMBL" id="OW240915">
    <property type="protein sequence ID" value="CAH2282205.1"/>
    <property type="molecule type" value="Genomic_DNA"/>
</dbReference>
<protein>
    <recommendedName>
        <fullName evidence="4">DUF4817 domain-containing protein</fullName>
    </recommendedName>
</protein>
<keyword evidence="3" id="KW-1185">Reference proteome</keyword>
<accession>A0AAD1RVD2</accession>
<feature type="region of interest" description="Disordered" evidence="1">
    <location>
        <begin position="43"/>
        <end position="72"/>
    </location>
</feature>
<evidence type="ECO:0000313" key="3">
    <source>
        <dbReference type="Proteomes" id="UP001295444"/>
    </source>
</evidence>
<dbReference type="Proteomes" id="UP001295444">
    <property type="component" value="Chromosome 04"/>
</dbReference>
<reference evidence="2" key="1">
    <citation type="submission" date="2022-03" db="EMBL/GenBank/DDBJ databases">
        <authorList>
            <person name="Alioto T."/>
            <person name="Alioto T."/>
            <person name="Gomez Garrido J."/>
        </authorList>
    </citation>
    <scope>NUCLEOTIDE SEQUENCE</scope>
</reference>
<dbReference type="AlphaFoldDB" id="A0AAD1RVD2"/>
<evidence type="ECO:0008006" key="4">
    <source>
        <dbReference type="Google" id="ProtNLM"/>
    </source>
</evidence>
<organism evidence="2 3">
    <name type="scientific">Pelobates cultripes</name>
    <name type="common">Western spadefoot toad</name>
    <dbReference type="NCBI Taxonomy" id="61616"/>
    <lineage>
        <taxon>Eukaryota</taxon>
        <taxon>Metazoa</taxon>
        <taxon>Chordata</taxon>
        <taxon>Craniata</taxon>
        <taxon>Vertebrata</taxon>
        <taxon>Euteleostomi</taxon>
        <taxon>Amphibia</taxon>
        <taxon>Batrachia</taxon>
        <taxon>Anura</taxon>
        <taxon>Pelobatoidea</taxon>
        <taxon>Pelobatidae</taxon>
        <taxon>Pelobates</taxon>
    </lineage>
</organism>
<evidence type="ECO:0000313" key="2">
    <source>
        <dbReference type="EMBL" id="CAH2282205.1"/>
    </source>
</evidence>
<name>A0AAD1RVD2_PELCU</name>